<organism evidence="3 4">
    <name type="scientific">Actinacidiphila glaucinigra</name>
    <dbReference type="NCBI Taxonomy" id="235986"/>
    <lineage>
        <taxon>Bacteria</taxon>
        <taxon>Bacillati</taxon>
        <taxon>Actinomycetota</taxon>
        <taxon>Actinomycetes</taxon>
        <taxon>Kitasatosporales</taxon>
        <taxon>Streptomycetaceae</taxon>
        <taxon>Actinacidiphila</taxon>
    </lineage>
</organism>
<feature type="transmembrane region" description="Helical" evidence="2">
    <location>
        <begin position="69"/>
        <end position="88"/>
    </location>
</feature>
<feature type="transmembrane region" description="Helical" evidence="2">
    <location>
        <begin position="43"/>
        <end position="63"/>
    </location>
</feature>
<evidence type="ECO:0008006" key="5">
    <source>
        <dbReference type="Google" id="ProtNLM"/>
    </source>
</evidence>
<dbReference type="InterPro" id="IPR025445">
    <property type="entry name" value="DUF4191"/>
</dbReference>
<feature type="region of interest" description="Disordered" evidence="1">
    <location>
        <begin position="219"/>
        <end position="239"/>
    </location>
</feature>
<reference evidence="3 4" key="1">
    <citation type="submission" date="2017-06" db="EMBL/GenBank/DDBJ databases">
        <authorList>
            <person name="Kim H.J."/>
            <person name="Triplett B.A."/>
        </authorList>
    </citation>
    <scope>NUCLEOTIDE SEQUENCE [LARGE SCALE GENOMIC DNA]</scope>
    <source>
        <strain evidence="3 4">CGMCC 4.1858</strain>
    </source>
</reference>
<evidence type="ECO:0000313" key="3">
    <source>
        <dbReference type="EMBL" id="SNR84390.1"/>
    </source>
</evidence>
<evidence type="ECO:0000256" key="1">
    <source>
        <dbReference type="SAM" id="MobiDB-lite"/>
    </source>
</evidence>
<protein>
    <recommendedName>
        <fullName evidence="5">DUF4191 domain-containing protein</fullName>
    </recommendedName>
</protein>
<dbReference type="AlphaFoldDB" id="A0A238ZM43"/>
<keyword evidence="2" id="KW-0472">Membrane</keyword>
<accession>A0A238ZM43</accession>
<evidence type="ECO:0000256" key="2">
    <source>
        <dbReference type="SAM" id="Phobius"/>
    </source>
</evidence>
<name>A0A238ZM43_9ACTN</name>
<gene>
    <name evidence="3" type="ORF">SAMN05216252_101391</name>
</gene>
<sequence length="239" mass="25300">MGPGPRGPRILCGMARDTSESNPGRLKQIAQTYKMTRRVDSKVGLVLAAVGIVTFGVILAIGFLIGHPIYAGILGFLLALLAMAIIFGRRAEKAAFGQLDGQPGAAAAVLDNVGRGWSVTPAVAMTRSQDVVHRAVGKAGIVLVGEGNPNRLKGLLASEKKKMARIVVDVPVTDLIVGNDEGQVPLKKIRTTLLKLPRVLPGPKVTEVNDRLRALGDLMSNMPVPKGPLPKGMRMPKGR</sequence>
<proteinExistence type="predicted"/>
<dbReference type="Pfam" id="PF13829">
    <property type="entry name" value="DUF4191"/>
    <property type="match status" value="1"/>
</dbReference>
<dbReference type="EMBL" id="FZOF01000001">
    <property type="protein sequence ID" value="SNR84390.1"/>
    <property type="molecule type" value="Genomic_DNA"/>
</dbReference>
<keyword evidence="2" id="KW-0812">Transmembrane</keyword>
<evidence type="ECO:0000313" key="4">
    <source>
        <dbReference type="Proteomes" id="UP000198280"/>
    </source>
</evidence>
<keyword evidence="2" id="KW-1133">Transmembrane helix</keyword>
<keyword evidence="4" id="KW-1185">Reference proteome</keyword>
<dbReference type="Proteomes" id="UP000198280">
    <property type="component" value="Unassembled WGS sequence"/>
</dbReference>